<proteinExistence type="predicted"/>
<evidence type="ECO:0000256" key="1">
    <source>
        <dbReference type="ARBA" id="ARBA00022679"/>
    </source>
</evidence>
<keyword evidence="5" id="KW-1185">Reference proteome</keyword>
<dbReference type="SUPFAM" id="SSF55729">
    <property type="entry name" value="Acyl-CoA N-acyltransferases (Nat)"/>
    <property type="match status" value="1"/>
</dbReference>
<gene>
    <name evidence="4" type="ORF">E3D00_10085</name>
</gene>
<dbReference type="InterPro" id="IPR016181">
    <property type="entry name" value="Acyl_CoA_acyltransferase"/>
</dbReference>
<sequence length="176" mass="19766">MDIIIRKAKSSDLPALLKITNYAIEHTDALWINTPFTLDQRQRWMEDRRAHGFPVFVAVNENNELLGYASYGPFRAFEGYSQTIENSVYVGHQHQGKGVGRRLLAELIDHAKEAGFHVMIAGITAGNDASVALHKSFGFEQKGLLSQVGFKKGRWLDLLFMTLLLEKDTSTLKSLS</sequence>
<feature type="domain" description="N-acetyltransferase" evidence="3">
    <location>
        <begin position="3"/>
        <end position="166"/>
    </location>
</feature>
<dbReference type="Proteomes" id="UP000316313">
    <property type="component" value="Chromosome"/>
</dbReference>
<dbReference type="EMBL" id="CP038141">
    <property type="protein sequence ID" value="QDH17880.1"/>
    <property type="molecule type" value="Genomic_DNA"/>
</dbReference>
<dbReference type="CDD" id="cd04301">
    <property type="entry name" value="NAT_SF"/>
    <property type="match status" value="1"/>
</dbReference>
<evidence type="ECO:0000259" key="3">
    <source>
        <dbReference type="PROSITE" id="PS51186"/>
    </source>
</evidence>
<dbReference type="RefSeq" id="WP_141462243.1">
    <property type="nucleotide sequence ID" value="NZ_CP038141.1"/>
</dbReference>
<keyword evidence="2" id="KW-0012">Acyltransferase</keyword>
<protein>
    <submittedName>
        <fullName evidence="4">N-acetyltransferase family protein</fullName>
    </submittedName>
</protein>
<name>A0A4Y6UM74_9PROT</name>
<evidence type="ECO:0000313" key="5">
    <source>
        <dbReference type="Proteomes" id="UP000316313"/>
    </source>
</evidence>
<dbReference type="OrthoDB" id="5459937at2"/>
<dbReference type="GO" id="GO:0016747">
    <property type="term" value="F:acyltransferase activity, transferring groups other than amino-acyl groups"/>
    <property type="evidence" value="ECO:0007669"/>
    <property type="project" value="InterPro"/>
</dbReference>
<organism evidence="4 5">
    <name type="scientific">Swingsia samuiensis</name>
    <dbReference type="NCBI Taxonomy" id="1293412"/>
    <lineage>
        <taxon>Bacteria</taxon>
        <taxon>Pseudomonadati</taxon>
        <taxon>Pseudomonadota</taxon>
        <taxon>Alphaproteobacteria</taxon>
        <taxon>Acetobacterales</taxon>
        <taxon>Acetobacteraceae</taxon>
        <taxon>Swingsia</taxon>
    </lineage>
</organism>
<dbReference type="Gene3D" id="3.40.630.30">
    <property type="match status" value="1"/>
</dbReference>
<dbReference type="PROSITE" id="PS51186">
    <property type="entry name" value="GNAT"/>
    <property type="match status" value="1"/>
</dbReference>
<dbReference type="Pfam" id="PF00583">
    <property type="entry name" value="Acetyltransf_1"/>
    <property type="match status" value="1"/>
</dbReference>
<accession>A0A4Y6UM74</accession>
<evidence type="ECO:0000313" key="4">
    <source>
        <dbReference type="EMBL" id="QDH17880.1"/>
    </source>
</evidence>
<evidence type="ECO:0000256" key="2">
    <source>
        <dbReference type="ARBA" id="ARBA00023315"/>
    </source>
</evidence>
<dbReference type="PANTHER" id="PTHR43072:SF23">
    <property type="entry name" value="UPF0039 PROTEIN C11D3.02C"/>
    <property type="match status" value="1"/>
</dbReference>
<keyword evidence="1 4" id="KW-0808">Transferase</keyword>
<dbReference type="AlphaFoldDB" id="A0A4Y6UM74"/>
<dbReference type="InterPro" id="IPR000182">
    <property type="entry name" value="GNAT_dom"/>
</dbReference>
<reference evidence="4 5" key="1">
    <citation type="submission" date="2019-03" db="EMBL/GenBank/DDBJ databases">
        <title>The complete genome sequence of Swingsia samuiensis NBRC107927(T).</title>
        <authorList>
            <person name="Chua K.-O."/>
            <person name="Chan K.-G."/>
            <person name="See-Too W.-S."/>
        </authorList>
    </citation>
    <scope>NUCLEOTIDE SEQUENCE [LARGE SCALE GENOMIC DNA]</scope>
    <source>
        <strain evidence="4 5">AH83</strain>
    </source>
</reference>
<dbReference type="PANTHER" id="PTHR43072">
    <property type="entry name" value="N-ACETYLTRANSFERASE"/>
    <property type="match status" value="1"/>
</dbReference>
<dbReference type="KEGG" id="ssam:E3D00_10085"/>